<protein>
    <submittedName>
        <fullName evidence="5">DNA mismatch repair protein MutT</fullName>
    </submittedName>
</protein>
<evidence type="ECO:0000256" key="3">
    <source>
        <dbReference type="RuleBase" id="RU003476"/>
    </source>
</evidence>
<dbReference type="Proteomes" id="UP000242705">
    <property type="component" value="Unassembled WGS sequence"/>
</dbReference>
<comment type="similarity">
    <text evidence="3">Belongs to the Nudix hydrolase family.</text>
</comment>
<dbReference type="Gene3D" id="3.90.79.10">
    <property type="entry name" value="Nucleoside Triphosphate Pyrophosphohydrolase"/>
    <property type="match status" value="1"/>
</dbReference>
<dbReference type="SUPFAM" id="SSF55811">
    <property type="entry name" value="Nudix"/>
    <property type="match status" value="1"/>
</dbReference>
<evidence type="ECO:0000259" key="4">
    <source>
        <dbReference type="PROSITE" id="PS51462"/>
    </source>
</evidence>
<dbReference type="GO" id="GO:0016787">
    <property type="term" value="F:hydrolase activity"/>
    <property type="evidence" value="ECO:0007669"/>
    <property type="project" value="UniProtKB-KW"/>
</dbReference>
<dbReference type="PANTHER" id="PTHR43046">
    <property type="entry name" value="GDP-MANNOSE MANNOSYL HYDROLASE"/>
    <property type="match status" value="1"/>
</dbReference>
<dbReference type="InterPro" id="IPR015797">
    <property type="entry name" value="NUDIX_hydrolase-like_dom_sf"/>
</dbReference>
<dbReference type="AlphaFoldDB" id="A0A2T2WSF1"/>
<dbReference type="PRINTS" id="PR00502">
    <property type="entry name" value="NUDIXFAMILY"/>
</dbReference>
<dbReference type="PROSITE" id="PS51462">
    <property type="entry name" value="NUDIX"/>
    <property type="match status" value="1"/>
</dbReference>
<dbReference type="InterPro" id="IPR020084">
    <property type="entry name" value="NUDIX_hydrolase_CS"/>
</dbReference>
<evidence type="ECO:0000256" key="2">
    <source>
        <dbReference type="ARBA" id="ARBA00022801"/>
    </source>
</evidence>
<accession>A0A2T2WSF1</accession>
<name>A0A2T2WSF1_SULTH</name>
<dbReference type="PANTHER" id="PTHR43046:SF2">
    <property type="entry name" value="8-OXO-DGTP DIPHOSPHATASE-RELATED"/>
    <property type="match status" value="1"/>
</dbReference>
<dbReference type="PROSITE" id="PS00893">
    <property type="entry name" value="NUDIX_BOX"/>
    <property type="match status" value="1"/>
</dbReference>
<gene>
    <name evidence="5" type="ORF">C7B47_12860</name>
</gene>
<dbReference type="Pfam" id="PF00293">
    <property type="entry name" value="NUDIX"/>
    <property type="match status" value="1"/>
</dbReference>
<proteinExistence type="inferred from homology"/>
<keyword evidence="2 3" id="KW-0378">Hydrolase</keyword>
<dbReference type="CDD" id="cd02883">
    <property type="entry name" value="NUDIX_Hydrolase"/>
    <property type="match status" value="1"/>
</dbReference>
<comment type="cofactor">
    <cofactor evidence="1">
        <name>Mg(2+)</name>
        <dbReference type="ChEBI" id="CHEBI:18420"/>
    </cofactor>
</comment>
<evidence type="ECO:0000313" key="5">
    <source>
        <dbReference type="EMBL" id="PSR25123.1"/>
    </source>
</evidence>
<organism evidence="5 6">
    <name type="scientific">Sulfobacillus thermosulfidooxidans</name>
    <dbReference type="NCBI Taxonomy" id="28034"/>
    <lineage>
        <taxon>Bacteria</taxon>
        <taxon>Bacillati</taxon>
        <taxon>Bacillota</taxon>
        <taxon>Clostridia</taxon>
        <taxon>Eubacteriales</taxon>
        <taxon>Clostridiales Family XVII. Incertae Sedis</taxon>
        <taxon>Sulfobacillus</taxon>
    </lineage>
</organism>
<dbReference type="InterPro" id="IPR020476">
    <property type="entry name" value="Nudix_hydrolase"/>
</dbReference>
<comment type="caution">
    <text evidence="5">The sequence shown here is derived from an EMBL/GenBank/DDBJ whole genome shotgun (WGS) entry which is preliminary data.</text>
</comment>
<evidence type="ECO:0000256" key="1">
    <source>
        <dbReference type="ARBA" id="ARBA00001946"/>
    </source>
</evidence>
<evidence type="ECO:0000313" key="6">
    <source>
        <dbReference type="Proteomes" id="UP000242705"/>
    </source>
</evidence>
<reference evidence="5 6" key="1">
    <citation type="journal article" date="2014" name="BMC Genomics">
        <title>Comparison of environmental and isolate Sulfobacillus genomes reveals diverse carbon, sulfur, nitrogen, and hydrogen metabolisms.</title>
        <authorList>
            <person name="Justice N.B."/>
            <person name="Norman A."/>
            <person name="Brown C.T."/>
            <person name="Singh A."/>
            <person name="Thomas B.C."/>
            <person name="Banfield J.F."/>
        </authorList>
    </citation>
    <scope>NUCLEOTIDE SEQUENCE [LARGE SCALE GENOMIC DNA]</scope>
    <source>
        <strain evidence="5">AMDSBA5</strain>
    </source>
</reference>
<dbReference type="EMBL" id="PXYX01000035">
    <property type="protein sequence ID" value="PSR25123.1"/>
    <property type="molecule type" value="Genomic_DNA"/>
</dbReference>
<feature type="domain" description="Nudix hydrolase" evidence="4">
    <location>
        <begin position="5"/>
        <end position="130"/>
    </location>
</feature>
<sequence length="150" mass="16618">MTHTPKHIVAAAAYVTNDQGQVLLVKTYHRQDTWELPGGQVEEGETLEEAVIREVEEESGIVMAITGVSGVYQNTQSGVMVIMFVGKMMSGRLRTSEETQAVQFVDPSPEVFEKLITRPHFLSRTLDAFSGHLVPFRAAWPCTAAERPSQ</sequence>
<dbReference type="InterPro" id="IPR000086">
    <property type="entry name" value="NUDIX_hydrolase_dom"/>
</dbReference>